<dbReference type="InterPro" id="IPR032168">
    <property type="entry name" value="DUF5004"/>
</dbReference>
<gene>
    <name evidence="1" type="ORF">D1013_10080</name>
</gene>
<proteinExistence type="predicted"/>
<dbReference type="OrthoDB" id="1447101at2"/>
<dbReference type="AlphaFoldDB" id="A0A3G2L667"/>
<dbReference type="PROSITE" id="PS51257">
    <property type="entry name" value="PROKAR_LIPOPROTEIN"/>
    <property type="match status" value="1"/>
</dbReference>
<evidence type="ECO:0000313" key="1">
    <source>
        <dbReference type="EMBL" id="AYN67693.1"/>
    </source>
</evidence>
<dbReference type="Proteomes" id="UP000276309">
    <property type="component" value="Chromosome"/>
</dbReference>
<protein>
    <submittedName>
        <fullName evidence="1">DUF5004 domain-containing protein</fullName>
    </submittedName>
</protein>
<reference evidence="1 2" key="1">
    <citation type="submission" date="2018-08" db="EMBL/GenBank/DDBJ databases">
        <title>The reduced genetic potential of extracellular carbohydrate catabolism in Euzebyella marina RN62, a Flavobacteriia bacterium isolated from the hadal water.</title>
        <authorList>
            <person name="Xue C."/>
        </authorList>
    </citation>
    <scope>NUCLEOTIDE SEQUENCE [LARGE SCALE GENOMIC DNA]</scope>
    <source>
        <strain evidence="1 2">RN62</strain>
    </source>
</reference>
<dbReference type="Pfam" id="PF16395">
    <property type="entry name" value="DUF5004"/>
    <property type="match status" value="1"/>
</dbReference>
<dbReference type="RefSeq" id="WP_121848709.1">
    <property type="nucleotide sequence ID" value="NZ_CP032050.1"/>
</dbReference>
<sequence>MKIRFNSISWLGVVMFGLVGCNSDNEIECPEDYTGALAATEEKMVGEWLLTAIVSEEEIDLTDDSEENPSTDIYAQYSDCQRDGAYTFSSNRGYTFEQGLRASGCERQVDLAGTWQLASNTISLVGSCNIQNLAIEFNEDSSAFNFSEVFNVTNVQGATVQTEVTFTYTKQ</sequence>
<dbReference type="KEGG" id="emar:D1013_10080"/>
<name>A0A3G2L667_9FLAO</name>
<dbReference type="EMBL" id="CP032050">
    <property type="protein sequence ID" value="AYN67693.1"/>
    <property type="molecule type" value="Genomic_DNA"/>
</dbReference>
<accession>A0A3G2L667</accession>
<organism evidence="1 2">
    <name type="scientific">Euzebyella marina</name>
    <dbReference type="NCBI Taxonomy" id="1761453"/>
    <lineage>
        <taxon>Bacteria</taxon>
        <taxon>Pseudomonadati</taxon>
        <taxon>Bacteroidota</taxon>
        <taxon>Flavobacteriia</taxon>
        <taxon>Flavobacteriales</taxon>
        <taxon>Flavobacteriaceae</taxon>
        <taxon>Euzebyella</taxon>
    </lineage>
</organism>
<keyword evidence="2" id="KW-1185">Reference proteome</keyword>
<evidence type="ECO:0000313" key="2">
    <source>
        <dbReference type="Proteomes" id="UP000276309"/>
    </source>
</evidence>